<dbReference type="EMBL" id="BSKO01000001">
    <property type="protein sequence ID" value="GLO65705.1"/>
    <property type="molecule type" value="Genomic_DNA"/>
</dbReference>
<protein>
    <recommendedName>
        <fullName evidence="3">KTSC domain-containing protein</fullName>
    </recommendedName>
</protein>
<gene>
    <name evidence="1" type="ORF">MACH08_14890</name>
</gene>
<keyword evidence="2" id="KW-1185">Reference proteome</keyword>
<comment type="caution">
    <text evidence="1">The sequence shown here is derived from an EMBL/GenBank/DDBJ whole genome shotgun (WGS) entry which is preliminary data.</text>
</comment>
<dbReference type="Proteomes" id="UP001275436">
    <property type="component" value="Unassembled WGS sequence"/>
</dbReference>
<reference evidence="1 2" key="1">
    <citation type="submission" date="2023-02" db="EMBL/GenBank/DDBJ databases">
        <title>Oceanobacillus kimchii IFOP_LL358 isolated form Alexandrium catenella lab strain.</title>
        <authorList>
            <person name="Gajardo G."/>
            <person name="Ueki S."/>
            <person name="Maruyama F."/>
        </authorList>
    </citation>
    <scope>NUCLEOTIDE SEQUENCE [LARGE SCALE GENOMIC DNA]</scope>
    <source>
        <strain evidence="1 2">IFOP_LL358</strain>
    </source>
</reference>
<proteinExistence type="predicted"/>
<sequence length="62" mass="7243">MSLQPPRCQRGTNVKGEEITDFTGVTYKSSTNAVALLSTDGQYYFKYFLNNDFFNDRNQRFF</sequence>
<accession>A0ABQ5TGW2</accession>
<organism evidence="1 2">
    <name type="scientific">Oceanobacillus kimchii</name>
    <dbReference type="NCBI Taxonomy" id="746691"/>
    <lineage>
        <taxon>Bacteria</taxon>
        <taxon>Bacillati</taxon>
        <taxon>Bacillota</taxon>
        <taxon>Bacilli</taxon>
        <taxon>Bacillales</taxon>
        <taxon>Bacillaceae</taxon>
        <taxon>Oceanobacillus</taxon>
    </lineage>
</organism>
<evidence type="ECO:0000313" key="2">
    <source>
        <dbReference type="Proteomes" id="UP001275436"/>
    </source>
</evidence>
<name>A0ABQ5TGW2_9BACI</name>
<evidence type="ECO:0000313" key="1">
    <source>
        <dbReference type="EMBL" id="GLO65705.1"/>
    </source>
</evidence>
<dbReference type="RefSeq" id="WP_139136357.1">
    <property type="nucleotide sequence ID" value="NZ_BSKO01000001.1"/>
</dbReference>
<evidence type="ECO:0008006" key="3">
    <source>
        <dbReference type="Google" id="ProtNLM"/>
    </source>
</evidence>